<reference evidence="1 2" key="1">
    <citation type="submission" date="2016-12" db="EMBL/GenBank/DDBJ databases">
        <title>Diversity of luminous bacteria.</title>
        <authorList>
            <person name="Yoshizawa S."/>
            <person name="Kogure K."/>
        </authorList>
    </citation>
    <scope>NUCLEOTIDE SEQUENCE [LARGE SCALE GENOMIC DNA]</scope>
    <source>
        <strain evidence="1 2">ATCC 33715</strain>
    </source>
</reference>
<evidence type="ECO:0000313" key="2">
    <source>
        <dbReference type="Proteomes" id="UP000239263"/>
    </source>
</evidence>
<sequence length="187" mass="21941">MISNNFIENNEFSNLDVDVDIEFFVLSTSICNSARINTFCCIISSTDILSEKWKEISDNLNYEYFSKYVPSDFERWNNYLVFVCLDSLPEELKYEIENDKFYMRKIVLDLSQVEKPNMQQAVREILDEKLLLSNVNLSTEKKRNNNWNESLGDYSKSIVLEKISAGRDAKSKSMREIWLNKLLGINK</sequence>
<gene>
    <name evidence="1" type="ORF">BTO22_07075</name>
</gene>
<dbReference type="OrthoDB" id="6961901at2"/>
<protein>
    <submittedName>
        <fullName evidence="1">Uncharacterized protein</fullName>
    </submittedName>
</protein>
<dbReference type="RefSeq" id="WP_105054888.1">
    <property type="nucleotide sequence ID" value="NZ_CAWNRT010000001.1"/>
</dbReference>
<organism evidence="1 2">
    <name type="scientific">Aliivibrio sifiae</name>
    <dbReference type="NCBI Taxonomy" id="566293"/>
    <lineage>
        <taxon>Bacteria</taxon>
        <taxon>Pseudomonadati</taxon>
        <taxon>Pseudomonadota</taxon>
        <taxon>Gammaproteobacteria</taxon>
        <taxon>Vibrionales</taxon>
        <taxon>Vibrionaceae</taxon>
        <taxon>Aliivibrio</taxon>
    </lineage>
</organism>
<dbReference type="InterPro" id="IPR046905">
    <property type="entry name" value="ABC-3C_MC1"/>
</dbReference>
<proteinExistence type="predicted"/>
<name>A0A2S7XDX1_9GAMM</name>
<dbReference type="Pfam" id="PF20289">
    <property type="entry name" value="MComp1"/>
    <property type="match status" value="1"/>
</dbReference>
<accession>A0A2S7XDX1</accession>
<dbReference type="EMBL" id="MSCO01000001">
    <property type="protein sequence ID" value="PQJ89362.1"/>
    <property type="molecule type" value="Genomic_DNA"/>
</dbReference>
<evidence type="ECO:0000313" key="1">
    <source>
        <dbReference type="EMBL" id="PQJ89362.1"/>
    </source>
</evidence>
<dbReference type="Proteomes" id="UP000239263">
    <property type="component" value="Unassembled WGS sequence"/>
</dbReference>
<comment type="caution">
    <text evidence="1">The sequence shown here is derived from an EMBL/GenBank/DDBJ whole genome shotgun (WGS) entry which is preliminary data.</text>
</comment>
<dbReference type="AlphaFoldDB" id="A0A2S7XDX1"/>